<feature type="compositionally biased region" description="Basic and acidic residues" evidence="1">
    <location>
        <begin position="149"/>
        <end position="158"/>
    </location>
</feature>
<proteinExistence type="predicted"/>
<dbReference type="GO" id="GO:0005819">
    <property type="term" value="C:spindle"/>
    <property type="evidence" value="ECO:0007669"/>
    <property type="project" value="TreeGrafter"/>
</dbReference>
<evidence type="ECO:0000313" key="3">
    <source>
        <dbReference type="Proteomes" id="UP001233999"/>
    </source>
</evidence>
<evidence type="ECO:0000313" key="2">
    <source>
        <dbReference type="EMBL" id="KAJ9599052.1"/>
    </source>
</evidence>
<dbReference type="AlphaFoldDB" id="A0AAD8ERG0"/>
<sequence>MVHKKSEYRLQFHLLGKDLRTKIWQDNIIFRESCRKLNQADHYWTYQLTDEQCECEEDGEDDDDEATLPQHNFPHCVKHKILVAKYGKEKEHNANQSLPEKKTLDAQDTAIQTPQQEERENVMQTQENLSTAVQPATQVQPSTPQVKLQEPRSHDIATKRHAIPTSPASSHLTRTSKKSYFEGKKSPFASFGWNDSDRDIGQKKTYNVYAPENEVYSAALLGLKRRREAIEKYLMEEAEKRRQELDSGKGLVNHSSIWMSEYQDKFSHGRKFVPERPKSAACHRSCNWRYS</sequence>
<dbReference type="GO" id="GO:0036064">
    <property type="term" value="C:ciliary basal body"/>
    <property type="evidence" value="ECO:0007669"/>
    <property type="project" value="TreeGrafter"/>
</dbReference>
<gene>
    <name evidence="2" type="ORF">L9F63_010509</name>
</gene>
<comment type="caution">
    <text evidence="2">The sequence shown here is derived from an EMBL/GenBank/DDBJ whole genome shotgun (WGS) entry which is preliminary data.</text>
</comment>
<name>A0AAD8ERG0_DIPPU</name>
<reference evidence="2" key="1">
    <citation type="journal article" date="2023" name="IScience">
        <title>Live-bearing cockroach genome reveals convergent evolutionary mechanisms linked to viviparity in insects and beyond.</title>
        <authorList>
            <person name="Fouks B."/>
            <person name="Harrison M.C."/>
            <person name="Mikhailova A.A."/>
            <person name="Marchal E."/>
            <person name="English S."/>
            <person name="Carruthers M."/>
            <person name="Jennings E.C."/>
            <person name="Chiamaka E.L."/>
            <person name="Frigard R.A."/>
            <person name="Pippel M."/>
            <person name="Attardo G.M."/>
            <person name="Benoit J.B."/>
            <person name="Bornberg-Bauer E."/>
            <person name="Tobe S.S."/>
        </authorList>
    </citation>
    <scope>NUCLEOTIDE SEQUENCE</scope>
    <source>
        <strain evidence="2">Stay&amp;Tobe</strain>
    </source>
</reference>
<dbReference type="PANTHER" id="PTHR31022:SF4">
    <property type="entry name" value="CENTRIOLE, CILIA AND SPINDLE-ASSOCIATED PROTEIN"/>
    <property type="match status" value="1"/>
</dbReference>
<dbReference type="Proteomes" id="UP001233999">
    <property type="component" value="Unassembled WGS sequence"/>
</dbReference>
<reference evidence="2" key="2">
    <citation type="submission" date="2023-05" db="EMBL/GenBank/DDBJ databases">
        <authorList>
            <person name="Fouks B."/>
        </authorList>
    </citation>
    <scope>NUCLEOTIDE SEQUENCE</scope>
    <source>
        <strain evidence="2">Stay&amp;Tobe</strain>
        <tissue evidence="2">Testes</tissue>
    </source>
</reference>
<dbReference type="GO" id="GO:0035869">
    <property type="term" value="C:ciliary transition zone"/>
    <property type="evidence" value="ECO:0007669"/>
    <property type="project" value="TreeGrafter"/>
</dbReference>
<keyword evidence="3" id="KW-1185">Reference proteome</keyword>
<protein>
    <submittedName>
        <fullName evidence="2">Uncharacterized protein</fullName>
    </submittedName>
</protein>
<dbReference type="EMBL" id="JASPKZ010000839">
    <property type="protein sequence ID" value="KAJ9599052.1"/>
    <property type="molecule type" value="Genomic_DNA"/>
</dbReference>
<accession>A0AAD8ERG0</accession>
<feature type="region of interest" description="Disordered" evidence="1">
    <location>
        <begin position="114"/>
        <end position="178"/>
    </location>
</feature>
<dbReference type="PANTHER" id="PTHR31022">
    <property type="entry name" value="CENTRIOLE, CILIA AND SPINDLE-ASSOCIATED PROTEIN"/>
    <property type="match status" value="1"/>
</dbReference>
<dbReference type="Pfam" id="PF15748">
    <property type="entry name" value="CCSAP"/>
    <property type="match status" value="1"/>
</dbReference>
<dbReference type="GO" id="GO:0005814">
    <property type="term" value="C:centriole"/>
    <property type="evidence" value="ECO:0007669"/>
    <property type="project" value="TreeGrafter"/>
</dbReference>
<dbReference type="GO" id="GO:1901673">
    <property type="term" value="P:regulation of mitotic spindle assembly"/>
    <property type="evidence" value="ECO:0007669"/>
    <property type="project" value="TreeGrafter"/>
</dbReference>
<dbReference type="InterPro" id="IPR029774">
    <property type="entry name" value="CSAP"/>
</dbReference>
<feature type="compositionally biased region" description="Polar residues" evidence="1">
    <location>
        <begin position="122"/>
        <end position="146"/>
    </location>
</feature>
<organism evidence="2 3">
    <name type="scientific">Diploptera punctata</name>
    <name type="common">Pacific beetle cockroach</name>
    <dbReference type="NCBI Taxonomy" id="6984"/>
    <lineage>
        <taxon>Eukaryota</taxon>
        <taxon>Metazoa</taxon>
        <taxon>Ecdysozoa</taxon>
        <taxon>Arthropoda</taxon>
        <taxon>Hexapoda</taxon>
        <taxon>Insecta</taxon>
        <taxon>Pterygota</taxon>
        <taxon>Neoptera</taxon>
        <taxon>Polyneoptera</taxon>
        <taxon>Dictyoptera</taxon>
        <taxon>Blattodea</taxon>
        <taxon>Blaberoidea</taxon>
        <taxon>Blaberidae</taxon>
        <taxon>Diplopterinae</taxon>
        <taxon>Diploptera</taxon>
    </lineage>
</organism>
<dbReference type="GO" id="GO:0008017">
    <property type="term" value="F:microtubule binding"/>
    <property type="evidence" value="ECO:0007669"/>
    <property type="project" value="TreeGrafter"/>
</dbReference>
<evidence type="ECO:0000256" key="1">
    <source>
        <dbReference type="SAM" id="MobiDB-lite"/>
    </source>
</evidence>